<organism evidence="2 3">
    <name type="scientific">Chitinophaga ginsengisegetis</name>
    <dbReference type="NCBI Taxonomy" id="393003"/>
    <lineage>
        <taxon>Bacteria</taxon>
        <taxon>Pseudomonadati</taxon>
        <taxon>Bacteroidota</taxon>
        <taxon>Chitinophagia</taxon>
        <taxon>Chitinophagales</taxon>
        <taxon>Chitinophagaceae</taxon>
        <taxon>Chitinophaga</taxon>
    </lineage>
</organism>
<dbReference type="SUPFAM" id="SSF56784">
    <property type="entry name" value="HAD-like"/>
    <property type="match status" value="1"/>
</dbReference>
<evidence type="ECO:0000313" key="2">
    <source>
        <dbReference type="EMBL" id="SKD09819.1"/>
    </source>
</evidence>
<dbReference type="STRING" id="393003.SAMN05660461_5711"/>
<dbReference type="InterPro" id="IPR023198">
    <property type="entry name" value="PGP-like_dom2"/>
</dbReference>
<dbReference type="InterPro" id="IPR036412">
    <property type="entry name" value="HAD-like_sf"/>
</dbReference>
<dbReference type="Gene3D" id="3.40.50.1000">
    <property type="entry name" value="HAD superfamily/HAD-like"/>
    <property type="match status" value="1"/>
</dbReference>
<dbReference type="SFLD" id="SFLDS00003">
    <property type="entry name" value="Haloacid_Dehalogenase"/>
    <property type="match status" value="1"/>
</dbReference>
<dbReference type="InterPro" id="IPR023214">
    <property type="entry name" value="HAD_sf"/>
</dbReference>
<dbReference type="EMBL" id="FUZZ01000005">
    <property type="protein sequence ID" value="SKD09819.1"/>
    <property type="molecule type" value="Genomic_DNA"/>
</dbReference>
<gene>
    <name evidence="2" type="ORF">SAMN05660461_5711</name>
</gene>
<dbReference type="Pfam" id="PF00702">
    <property type="entry name" value="Hydrolase"/>
    <property type="match status" value="1"/>
</dbReference>
<dbReference type="AlphaFoldDB" id="A0A1T5PC36"/>
<keyword evidence="3" id="KW-1185">Reference proteome</keyword>
<dbReference type="InterPro" id="IPR051540">
    <property type="entry name" value="S-2-haloacid_dehalogenase"/>
</dbReference>
<dbReference type="Proteomes" id="UP000190166">
    <property type="component" value="Unassembled WGS sequence"/>
</dbReference>
<accession>A0A1T5PC36</accession>
<dbReference type="PANTHER" id="PTHR43316:SF8">
    <property type="entry name" value="HAD FAMILY HYDROLASE"/>
    <property type="match status" value="1"/>
</dbReference>
<evidence type="ECO:0000313" key="3">
    <source>
        <dbReference type="Proteomes" id="UP000190166"/>
    </source>
</evidence>
<dbReference type="Gene3D" id="1.10.150.240">
    <property type="entry name" value="Putative phosphatase, domain 2"/>
    <property type="match status" value="1"/>
</dbReference>
<proteinExistence type="predicted"/>
<evidence type="ECO:0000256" key="1">
    <source>
        <dbReference type="ARBA" id="ARBA00022801"/>
    </source>
</evidence>
<reference evidence="2 3" key="1">
    <citation type="submission" date="2017-02" db="EMBL/GenBank/DDBJ databases">
        <authorList>
            <person name="Peterson S.W."/>
        </authorList>
    </citation>
    <scope>NUCLEOTIDE SEQUENCE [LARGE SCALE GENOMIC DNA]</scope>
    <source>
        <strain evidence="2 3">DSM 18108</strain>
    </source>
</reference>
<dbReference type="PANTHER" id="PTHR43316">
    <property type="entry name" value="HYDROLASE, HALOACID DELAHOGENASE-RELATED"/>
    <property type="match status" value="1"/>
</dbReference>
<keyword evidence="1 2" id="KW-0378">Hydrolase</keyword>
<sequence>MISDISVIAFDADDTLWVNEPYFQETEALFCGLLEDYLPHHTVSQELFKTEMANLELYGYGIKSFMLCMIETVLRVSENTASPEVFHKVLQYGKEMLDKPIVLLDGVEDVLQALSGKYRLVVATKGDLLDQERKLRKSGLEHYFHHIEIMSDKKERDYSKLIKHLDCRPEEFLMMGNSLKSDVLPVLALGGHAIHIPYHTTWQHEHIDHTIEDPRFYQFNTMADILPHLIS</sequence>
<name>A0A1T5PC36_9BACT</name>
<dbReference type="RefSeq" id="WP_079472961.1">
    <property type="nucleotide sequence ID" value="NZ_FUZZ01000005.1"/>
</dbReference>
<protein>
    <submittedName>
        <fullName evidence="2">Putative hydrolase of the HAD superfamily</fullName>
    </submittedName>
</protein>
<dbReference type="SFLD" id="SFLDG01129">
    <property type="entry name" value="C1.5:_HAD__Beta-PGM__Phosphata"/>
    <property type="match status" value="1"/>
</dbReference>
<dbReference type="GO" id="GO:0016787">
    <property type="term" value="F:hydrolase activity"/>
    <property type="evidence" value="ECO:0007669"/>
    <property type="project" value="UniProtKB-KW"/>
</dbReference>